<dbReference type="GO" id="GO:0005886">
    <property type="term" value="C:plasma membrane"/>
    <property type="evidence" value="ECO:0007669"/>
    <property type="project" value="UniProtKB-SubCell"/>
</dbReference>
<protein>
    <recommendedName>
        <fullName evidence="3">Probable cytochrome c oxidase subunit 3</fullName>
    </recommendedName>
    <alternativeName>
        <fullName evidence="7">Cytochrome aa3 subunit 3</fullName>
    </alternativeName>
</protein>
<evidence type="ECO:0000256" key="10">
    <source>
        <dbReference type="SAM" id="MobiDB-lite"/>
    </source>
</evidence>
<dbReference type="InterPro" id="IPR035973">
    <property type="entry name" value="Cyt_c_oxidase_su3-like_sf"/>
</dbReference>
<feature type="transmembrane region" description="Helical" evidence="11">
    <location>
        <begin position="106"/>
        <end position="123"/>
    </location>
</feature>
<feature type="domain" description="Heme-copper oxidase subunit III family profile" evidence="12">
    <location>
        <begin position="31"/>
        <end position="207"/>
    </location>
</feature>
<feature type="transmembrane region" description="Helical" evidence="11">
    <location>
        <begin position="72"/>
        <end position="94"/>
    </location>
</feature>
<accession>A0A024K2U1</accession>
<dbReference type="GO" id="GO:0004129">
    <property type="term" value="F:cytochrome-c oxidase activity"/>
    <property type="evidence" value="ECO:0007669"/>
    <property type="project" value="UniProtKB-EC"/>
</dbReference>
<dbReference type="AlphaFoldDB" id="A0A024K2U1"/>
<dbReference type="SUPFAM" id="SSF81452">
    <property type="entry name" value="Cytochrome c oxidase subunit III-like"/>
    <property type="match status" value="1"/>
</dbReference>
<dbReference type="PANTHER" id="PTHR11403">
    <property type="entry name" value="CYTOCHROME C OXIDASE SUBUNIT III"/>
    <property type="match status" value="1"/>
</dbReference>
<dbReference type="InterPro" id="IPR013833">
    <property type="entry name" value="Cyt_c_oxidase_su3_a-hlx"/>
</dbReference>
<dbReference type="HOGENOM" id="CLU_044071_2_0_11"/>
<keyword evidence="4 9" id="KW-0812">Transmembrane</keyword>
<evidence type="ECO:0000256" key="6">
    <source>
        <dbReference type="ARBA" id="ARBA00023136"/>
    </source>
</evidence>
<keyword evidence="15" id="KW-1185">Reference proteome</keyword>
<evidence type="ECO:0000256" key="1">
    <source>
        <dbReference type="ARBA" id="ARBA00004141"/>
    </source>
</evidence>
<dbReference type="GO" id="GO:0019646">
    <property type="term" value="P:aerobic electron transport chain"/>
    <property type="evidence" value="ECO:0007669"/>
    <property type="project" value="InterPro"/>
</dbReference>
<dbReference type="InterPro" id="IPR024791">
    <property type="entry name" value="Cyt_c/ubiquinol_Oxase_su3"/>
</dbReference>
<comment type="subcellular location">
    <subcellularLocation>
        <location evidence="9">Cell membrane</location>
        <topology evidence="9">Multi-pass membrane protein</topology>
    </subcellularLocation>
    <subcellularLocation>
        <location evidence="1">Membrane</location>
        <topology evidence="1">Multi-pass membrane protein</topology>
    </subcellularLocation>
</comment>
<reference evidence="14 15" key="3">
    <citation type="submission" date="2016-01" db="EMBL/GenBank/DDBJ databases">
        <title>The new phylogeny of the genus Mycobacterium.</title>
        <authorList>
            <person name="Tarcisio F."/>
            <person name="Conor M."/>
            <person name="Antonella G."/>
            <person name="Elisabetta G."/>
            <person name="Giulia F.S."/>
            <person name="Sara T."/>
            <person name="Anna F."/>
            <person name="Clotilde B."/>
            <person name="Roberto B."/>
            <person name="Veronica D.S."/>
            <person name="Fabio R."/>
            <person name="Monica P."/>
            <person name="Olivier J."/>
            <person name="Enrico T."/>
            <person name="Nicola S."/>
        </authorList>
    </citation>
    <scope>NUCLEOTIDE SEQUENCE [LARGE SCALE GENOMIC DNA]</scope>
    <source>
        <strain evidence="14 15">DSM 44626</strain>
    </source>
</reference>
<evidence type="ECO:0000256" key="11">
    <source>
        <dbReference type="SAM" id="Phobius"/>
    </source>
</evidence>
<evidence type="ECO:0000256" key="2">
    <source>
        <dbReference type="ARBA" id="ARBA00010581"/>
    </source>
</evidence>
<evidence type="ECO:0000256" key="4">
    <source>
        <dbReference type="ARBA" id="ARBA00022692"/>
    </source>
</evidence>
<sequence>MTDVIGVTRSADDANGHRSPTAQRHVPGEPGIWVLLFGDMMVFTVLFTVYLHQRGARPELFAESQGALNRSLGATNTLVLLTSSILVVFATHALRRPELRHLARPLTLAGVLVGSCFVAIKAFEYHEKVTAGITPSTNEFFMYYFVLTGLHLAHVIIGLLVLTVLSTLARKPEPTKTQMAFFEGGACFWHMVDLLWIVIFPLIFLVR</sequence>
<evidence type="ECO:0000259" key="12">
    <source>
        <dbReference type="PROSITE" id="PS50253"/>
    </source>
</evidence>
<dbReference type="RefSeq" id="WP_036471102.1">
    <property type="nucleotide sequence ID" value="NZ_HG964446.1"/>
</dbReference>
<dbReference type="Pfam" id="PF00510">
    <property type="entry name" value="COX3"/>
    <property type="match status" value="1"/>
</dbReference>
<reference evidence="13" key="2">
    <citation type="submission" date="2014-04" db="EMBL/GenBank/DDBJ databases">
        <authorList>
            <person name="Xu Y.W."/>
            <person name="Yang Q."/>
        </authorList>
    </citation>
    <scope>NUCLEOTIDE SEQUENCE</scope>
    <source>
        <strain evidence="13">DSM 44626</strain>
    </source>
</reference>
<dbReference type="EMBL" id="HG964446">
    <property type="protein sequence ID" value="CDO90390.1"/>
    <property type="molecule type" value="Genomic_DNA"/>
</dbReference>
<name>A0A024K2U1_9MYCO</name>
<evidence type="ECO:0000256" key="9">
    <source>
        <dbReference type="RuleBase" id="RU003376"/>
    </source>
</evidence>
<evidence type="ECO:0000313" key="15">
    <source>
        <dbReference type="Proteomes" id="UP000193710"/>
    </source>
</evidence>
<keyword evidence="5 11" id="KW-1133">Transmembrane helix</keyword>
<comment type="catalytic activity">
    <reaction evidence="8">
        <text>4 Fe(II)-[cytochrome c] + O2 + 8 H(+)(in) = 4 Fe(III)-[cytochrome c] + 2 H2O + 4 H(+)(out)</text>
        <dbReference type="Rhea" id="RHEA:11436"/>
        <dbReference type="Rhea" id="RHEA-COMP:10350"/>
        <dbReference type="Rhea" id="RHEA-COMP:14399"/>
        <dbReference type="ChEBI" id="CHEBI:15377"/>
        <dbReference type="ChEBI" id="CHEBI:15378"/>
        <dbReference type="ChEBI" id="CHEBI:15379"/>
        <dbReference type="ChEBI" id="CHEBI:29033"/>
        <dbReference type="ChEBI" id="CHEBI:29034"/>
        <dbReference type="EC" id="7.1.1.9"/>
    </reaction>
</comment>
<proteinExistence type="inferred from homology"/>
<feature type="transmembrane region" description="Helical" evidence="11">
    <location>
        <begin position="186"/>
        <end position="206"/>
    </location>
</feature>
<feature type="transmembrane region" description="Helical" evidence="11">
    <location>
        <begin position="32"/>
        <end position="52"/>
    </location>
</feature>
<comment type="similarity">
    <text evidence="2 9">Belongs to the cytochrome c oxidase subunit 3 family.</text>
</comment>
<dbReference type="Proteomes" id="UP000028880">
    <property type="component" value="Unassembled WGS sequence"/>
</dbReference>
<dbReference type="Gene3D" id="1.20.120.80">
    <property type="entry name" value="Cytochrome c oxidase, subunit III, four-helix bundle"/>
    <property type="match status" value="1"/>
</dbReference>
<dbReference type="CDD" id="cd02862">
    <property type="entry name" value="NorE_like"/>
    <property type="match status" value="1"/>
</dbReference>
<dbReference type="PROSITE" id="PS50253">
    <property type="entry name" value="COX3"/>
    <property type="match status" value="1"/>
</dbReference>
<dbReference type="InterPro" id="IPR000298">
    <property type="entry name" value="Cyt_c_oxidase-like_su3"/>
</dbReference>
<dbReference type="PANTHER" id="PTHR11403:SF6">
    <property type="entry name" value="NITRIC OXIDE REDUCTASE SUBUNIT E"/>
    <property type="match status" value="1"/>
</dbReference>
<dbReference type="eggNOG" id="COG1845">
    <property type="taxonomic scope" value="Bacteria"/>
</dbReference>
<evidence type="ECO:0000256" key="7">
    <source>
        <dbReference type="ARBA" id="ARBA00031400"/>
    </source>
</evidence>
<dbReference type="STRING" id="47839.BN973_04783"/>
<dbReference type="Proteomes" id="UP000193710">
    <property type="component" value="Unassembled WGS sequence"/>
</dbReference>
<dbReference type="EMBL" id="LQPY01000037">
    <property type="protein sequence ID" value="ORX00288.1"/>
    <property type="molecule type" value="Genomic_DNA"/>
</dbReference>
<dbReference type="OrthoDB" id="9810850at2"/>
<feature type="region of interest" description="Disordered" evidence="10">
    <location>
        <begin position="1"/>
        <end position="23"/>
    </location>
</feature>
<evidence type="ECO:0000313" key="14">
    <source>
        <dbReference type="EMBL" id="ORX00288.1"/>
    </source>
</evidence>
<evidence type="ECO:0000256" key="3">
    <source>
        <dbReference type="ARBA" id="ARBA00022347"/>
    </source>
</evidence>
<evidence type="ECO:0000313" key="13">
    <source>
        <dbReference type="EMBL" id="CDO90390.1"/>
    </source>
</evidence>
<organism evidence="13">
    <name type="scientific">Mycobacterium triplex</name>
    <dbReference type="NCBI Taxonomy" id="47839"/>
    <lineage>
        <taxon>Bacteria</taxon>
        <taxon>Bacillati</taxon>
        <taxon>Actinomycetota</taxon>
        <taxon>Actinomycetes</taxon>
        <taxon>Mycobacteriales</taxon>
        <taxon>Mycobacteriaceae</taxon>
        <taxon>Mycobacterium</taxon>
        <taxon>Mycobacterium simiae complex</taxon>
    </lineage>
</organism>
<keyword evidence="6 11" id="KW-0472">Membrane</keyword>
<gene>
    <name evidence="14" type="ORF">AWC29_25895</name>
    <name evidence="13" type="ORF">BN973_04783</name>
</gene>
<feature type="transmembrane region" description="Helical" evidence="11">
    <location>
        <begin position="143"/>
        <end position="165"/>
    </location>
</feature>
<reference evidence="13" key="1">
    <citation type="journal article" date="2014" name="Genome Announc.">
        <title>Draft Genome Sequence of Mycobacterium triplex DSM 44626.</title>
        <authorList>
            <person name="Sassi M."/>
            <person name="Croce O."/>
            <person name="Robert C."/>
            <person name="Raoult D."/>
            <person name="Drancourt M."/>
        </authorList>
    </citation>
    <scope>NUCLEOTIDE SEQUENCE [LARGE SCALE GENOMIC DNA]</scope>
    <source>
        <strain evidence="13">DSM 44626</strain>
    </source>
</reference>
<evidence type="ECO:0000256" key="8">
    <source>
        <dbReference type="ARBA" id="ARBA00047816"/>
    </source>
</evidence>
<evidence type="ECO:0000256" key="5">
    <source>
        <dbReference type="ARBA" id="ARBA00022989"/>
    </source>
</evidence>